<reference evidence="1 2" key="1">
    <citation type="journal article" date="2017" name="Front. Microbiol.">
        <title>New Insights into the Diversity of the Genus Faecalibacterium.</title>
        <authorList>
            <person name="Benevides L."/>
            <person name="Burman S."/>
            <person name="Martin R."/>
            <person name="Robert V."/>
            <person name="Thomas M."/>
            <person name="Miquel S."/>
            <person name="Chain F."/>
            <person name="Sokol H."/>
            <person name="Bermudez-Humaran L.G."/>
            <person name="Morrison M."/>
            <person name="Langella P."/>
            <person name="Azevedo V.A."/>
            <person name="Chatel J.M."/>
            <person name="Soares S."/>
        </authorList>
    </citation>
    <scope>NUCLEOTIDE SEQUENCE [LARGE SCALE GENOMIC DNA]</scope>
    <source>
        <strain evidence="2">CNCM I-4541</strain>
    </source>
</reference>
<dbReference type="Proteomes" id="UP000220959">
    <property type="component" value="Unassembled WGS sequence"/>
</dbReference>
<sequence>MLTITLLGTAATMPLPDRALSAAFAACGGHGLLLDCGEGTQAAAHKAGVNLMRADAICLTHYHGDHIFGLPGLLQTLGAQGRTRPLALLGPEGLPDIWAAVRALTGPLPYAVRPQVLQPGKALALDAIGTGEGWPAGARLVPFATKHRVKSIGYRLELPRAGKFSPERARALGVPVPQWKLLQKGQTVTVEDRTIQPAEVLGPPRRGLSFVFSGDTAPCQGLMQAAQDADLLVCDATYALPEQEAQAKQWGHSTFGQSAALAAQAGAKRLWLTHYSPMITDPEEYAAEAQSIFPTAECGFDGKCITLQYEEVQP</sequence>
<evidence type="ECO:0000313" key="1">
    <source>
        <dbReference type="EMBL" id="PDX61010.1"/>
    </source>
</evidence>
<protein>
    <submittedName>
        <fullName evidence="1">Ribonuclease Z</fullName>
    </submittedName>
</protein>
<accession>A0ACC9CYU9</accession>
<comment type="caution">
    <text evidence="1">The sequence shown here is derived from an EMBL/GenBank/DDBJ whole genome shotgun (WGS) entry which is preliminary data.</text>
</comment>
<gene>
    <name evidence="1" type="ORF">CGS49_07470</name>
</gene>
<organism evidence="1 2">
    <name type="scientific">Faecalibacterium langellae</name>
    <dbReference type="NCBI Taxonomy" id="3435293"/>
    <lineage>
        <taxon>Bacteria</taxon>
        <taxon>Bacillati</taxon>
        <taxon>Bacillota</taxon>
        <taxon>Clostridia</taxon>
        <taxon>Eubacteriales</taxon>
        <taxon>Oscillospiraceae</taxon>
        <taxon>Faecalibacterium</taxon>
    </lineage>
</organism>
<keyword evidence="2" id="KW-1185">Reference proteome</keyword>
<dbReference type="EMBL" id="NMTR01000019">
    <property type="protein sequence ID" value="PDX61010.1"/>
    <property type="molecule type" value="Genomic_DNA"/>
</dbReference>
<evidence type="ECO:0000313" key="2">
    <source>
        <dbReference type="Proteomes" id="UP000220959"/>
    </source>
</evidence>
<name>A0ACC9CYU9_9FIRM</name>
<proteinExistence type="predicted"/>